<sequence length="64" mass="7306">YHALREAAEKGGRGRSERRLESHLHPDFLHISRGDRPISTLRPTCRVRMKAPKRSLATTGVFLL</sequence>
<protein>
    <submittedName>
        <fullName evidence="2">Uncharacterized protein</fullName>
    </submittedName>
</protein>
<evidence type="ECO:0000256" key="1">
    <source>
        <dbReference type="SAM" id="MobiDB-lite"/>
    </source>
</evidence>
<feature type="region of interest" description="Disordered" evidence="1">
    <location>
        <begin position="1"/>
        <end position="23"/>
    </location>
</feature>
<dbReference type="EMBL" id="JASSZA010000013">
    <property type="protein sequence ID" value="KAK2094758.1"/>
    <property type="molecule type" value="Genomic_DNA"/>
</dbReference>
<organism evidence="2 3">
    <name type="scientific">Saguinus oedipus</name>
    <name type="common">Cotton-top tamarin</name>
    <name type="synonym">Oedipomidas oedipus</name>
    <dbReference type="NCBI Taxonomy" id="9490"/>
    <lineage>
        <taxon>Eukaryota</taxon>
        <taxon>Metazoa</taxon>
        <taxon>Chordata</taxon>
        <taxon>Craniata</taxon>
        <taxon>Vertebrata</taxon>
        <taxon>Euteleostomi</taxon>
        <taxon>Mammalia</taxon>
        <taxon>Eutheria</taxon>
        <taxon>Euarchontoglires</taxon>
        <taxon>Primates</taxon>
        <taxon>Haplorrhini</taxon>
        <taxon>Platyrrhini</taxon>
        <taxon>Cebidae</taxon>
        <taxon>Callitrichinae</taxon>
        <taxon>Saguinus</taxon>
    </lineage>
</organism>
<proteinExistence type="predicted"/>
<gene>
    <name evidence="2" type="ORF">P7K49_026174</name>
</gene>
<accession>A0ABQ9UCG3</accession>
<dbReference type="Proteomes" id="UP001266305">
    <property type="component" value="Unassembled WGS sequence"/>
</dbReference>
<evidence type="ECO:0000313" key="2">
    <source>
        <dbReference type="EMBL" id="KAK2094758.1"/>
    </source>
</evidence>
<reference evidence="2 3" key="1">
    <citation type="submission" date="2023-05" db="EMBL/GenBank/DDBJ databases">
        <title>B98-5 Cell Line De Novo Hybrid Assembly: An Optical Mapping Approach.</title>
        <authorList>
            <person name="Kananen K."/>
            <person name="Auerbach J.A."/>
            <person name="Kautto E."/>
            <person name="Blachly J.S."/>
        </authorList>
    </citation>
    <scope>NUCLEOTIDE SEQUENCE [LARGE SCALE GENOMIC DNA]</scope>
    <source>
        <strain evidence="2">B95-8</strain>
        <tissue evidence="2">Cell line</tissue>
    </source>
</reference>
<evidence type="ECO:0000313" key="3">
    <source>
        <dbReference type="Proteomes" id="UP001266305"/>
    </source>
</evidence>
<comment type="caution">
    <text evidence="2">The sequence shown here is derived from an EMBL/GenBank/DDBJ whole genome shotgun (WGS) entry which is preliminary data.</text>
</comment>
<name>A0ABQ9UCG3_SAGOE</name>
<keyword evidence="3" id="KW-1185">Reference proteome</keyword>
<feature type="non-terminal residue" evidence="2">
    <location>
        <position position="1"/>
    </location>
</feature>